<feature type="compositionally biased region" description="Polar residues" evidence="1">
    <location>
        <begin position="19"/>
        <end position="29"/>
    </location>
</feature>
<sequence>MNSTTRFNEKGTPHGGFNFGQTSQDSATPSRKRHQEDYPDSYHFMTSQETYAKIKREIADGFHGEEQRKFEKQWTKLCEKKCRKAAKLDLDMENNKELKQMSERLEISILGKRKGLMADLESEQKKVKSLERHLLAAEKEIEELKGKIKSNHHTEDSAKDAAVVEDEAQVEGTRKESPLIVEDDLGYEL</sequence>
<keyword evidence="3" id="KW-1185">Reference proteome</keyword>
<proteinExistence type="predicted"/>
<feature type="region of interest" description="Disordered" evidence="1">
    <location>
        <begin position="146"/>
        <end position="189"/>
    </location>
</feature>
<evidence type="ECO:0000313" key="2">
    <source>
        <dbReference type="EMBL" id="OWP05972.1"/>
    </source>
</evidence>
<reference evidence="2 3" key="1">
    <citation type="submission" date="2017-04" db="EMBL/GenBank/DDBJ databases">
        <title>Draft genome sequence of Marssonina coronaria NL1: causal agent of apple blotch.</title>
        <authorList>
            <person name="Cheng Q."/>
        </authorList>
    </citation>
    <scope>NUCLEOTIDE SEQUENCE [LARGE SCALE GENOMIC DNA]</scope>
    <source>
        <strain evidence="2 3">NL1</strain>
    </source>
</reference>
<dbReference type="OrthoDB" id="10354993at2759"/>
<dbReference type="EMBL" id="MZNU01000059">
    <property type="protein sequence ID" value="OWP05972.1"/>
    <property type="molecule type" value="Genomic_DNA"/>
</dbReference>
<feature type="region of interest" description="Disordered" evidence="1">
    <location>
        <begin position="1"/>
        <end position="41"/>
    </location>
</feature>
<dbReference type="Proteomes" id="UP000242519">
    <property type="component" value="Unassembled WGS sequence"/>
</dbReference>
<dbReference type="InParanoid" id="A0A218ZE07"/>
<evidence type="ECO:0000256" key="1">
    <source>
        <dbReference type="SAM" id="MobiDB-lite"/>
    </source>
</evidence>
<gene>
    <name evidence="2" type="ORF">B2J93_6296</name>
</gene>
<evidence type="ECO:0000313" key="3">
    <source>
        <dbReference type="Proteomes" id="UP000242519"/>
    </source>
</evidence>
<accession>A0A218ZE07</accession>
<name>A0A218ZE07_9HELO</name>
<feature type="compositionally biased region" description="Basic and acidic residues" evidence="1">
    <location>
        <begin position="146"/>
        <end position="159"/>
    </location>
</feature>
<protein>
    <submittedName>
        <fullName evidence="2">Uncharacterized protein</fullName>
    </submittedName>
</protein>
<comment type="caution">
    <text evidence="2">The sequence shown here is derived from an EMBL/GenBank/DDBJ whole genome shotgun (WGS) entry which is preliminary data.</text>
</comment>
<dbReference type="AlphaFoldDB" id="A0A218ZE07"/>
<organism evidence="2 3">
    <name type="scientific">Diplocarpon coronariae</name>
    <dbReference type="NCBI Taxonomy" id="2795749"/>
    <lineage>
        <taxon>Eukaryota</taxon>
        <taxon>Fungi</taxon>
        <taxon>Dikarya</taxon>
        <taxon>Ascomycota</taxon>
        <taxon>Pezizomycotina</taxon>
        <taxon>Leotiomycetes</taxon>
        <taxon>Helotiales</taxon>
        <taxon>Drepanopezizaceae</taxon>
        <taxon>Diplocarpon</taxon>
    </lineage>
</organism>